<organism evidence="2 3">
    <name type="scientific">Strigamia maritima</name>
    <name type="common">European centipede</name>
    <name type="synonym">Geophilus maritimus</name>
    <dbReference type="NCBI Taxonomy" id="126957"/>
    <lineage>
        <taxon>Eukaryota</taxon>
        <taxon>Metazoa</taxon>
        <taxon>Ecdysozoa</taxon>
        <taxon>Arthropoda</taxon>
        <taxon>Myriapoda</taxon>
        <taxon>Chilopoda</taxon>
        <taxon>Pleurostigmophora</taxon>
        <taxon>Geophilomorpha</taxon>
        <taxon>Linotaeniidae</taxon>
        <taxon>Strigamia</taxon>
    </lineage>
</organism>
<dbReference type="HOGENOM" id="CLU_2712115_0_0_1"/>
<dbReference type="EMBL" id="JH430902">
    <property type="status" value="NOT_ANNOTATED_CDS"/>
    <property type="molecule type" value="Genomic_DNA"/>
</dbReference>
<accession>T1ILW2</accession>
<protein>
    <submittedName>
        <fullName evidence="2">Uncharacterized protein</fullName>
    </submittedName>
</protein>
<feature type="compositionally biased region" description="Polar residues" evidence="1">
    <location>
        <begin position="7"/>
        <end position="21"/>
    </location>
</feature>
<name>T1ILW2_STRMM</name>
<dbReference type="EnsemblMetazoa" id="SMAR001952-RA">
    <property type="protein sequence ID" value="SMAR001952-PA"/>
    <property type="gene ID" value="SMAR001952"/>
</dbReference>
<evidence type="ECO:0000256" key="1">
    <source>
        <dbReference type="SAM" id="MobiDB-lite"/>
    </source>
</evidence>
<sequence>MHRIIDSSKTVQNEQQSIDPGSLSHCSNEFRTRSASISWRCTADCTKWQWCRVKSFFGGGCKYPNGCDCGNSL</sequence>
<evidence type="ECO:0000313" key="3">
    <source>
        <dbReference type="Proteomes" id="UP000014500"/>
    </source>
</evidence>
<evidence type="ECO:0000313" key="2">
    <source>
        <dbReference type="EnsemblMetazoa" id="SMAR001952-PA"/>
    </source>
</evidence>
<keyword evidence="3" id="KW-1185">Reference proteome</keyword>
<reference evidence="3" key="1">
    <citation type="submission" date="2011-05" db="EMBL/GenBank/DDBJ databases">
        <authorList>
            <person name="Richards S.R."/>
            <person name="Qu J."/>
            <person name="Jiang H."/>
            <person name="Jhangiani S.N."/>
            <person name="Agravi P."/>
            <person name="Goodspeed R."/>
            <person name="Gross S."/>
            <person name="Mandapat C."/>
            <person name="Jackson L."/>
            <person name="Mathew T."/>
            <person name="Pu L."/>
            <person name="Thornton R."/>
            <person name="Saada N."/>
            <person name="Wilczek-Boney K.B."/>
            <person name="Lee S."/>
            <person name="Kovar C."/>
            <person name="Wu Y."/>
            <person name="Scherer S.E."/>
            <person name="Worley K.C."/>
            <person name="Muzny D.M."/>
            <person name="Gibbs R."/>
        </authorList>
    </citation>
    <scope>NUCLEOTIDE SEQUENCE</scope>
    <source>
        <strain evidence="3">Brora</strain>
    </source>
</reference>
<feature type="region of interest" description="Disordered" evidence="1">
    <location>
        <begin position="1"/>
        <end position="21"/>
    </location>
</feature>
<reference evidence="2" key="2">
    <citation type="submission" date="2015-02" db="UniProtKB">
        <authorList>
            <consortium name="EnsemblMetazoa"/>
        </authorList>
    </citation>
    <scope>IDENTIFICATION</scope>
</reference>
<dbReference type="AlphaFoldDB" id="T1ILW2"/>
<dbReference type="Proteomes" id="UP000014500">
    <property type="component" value="Unassembled WGS sequence"/>
</dbReference>
<proteinExistence type="predicted"/>